<protein>
    <submittedName>
        <fullName evidence="1">Uncharacterized protein</fullName>
    </submittedName>
</protein>
<organism evidence="1 2">
    <name type="scientific">Streptomyces uncialis</name>
    <dbReference type="NCBI Taxonomy" id="1048205"/>
    <lineage>
        <taxon>Bacteria</taxon>
        <taxon>Bacillati</taxon>
        <taxon>Actinomycetota</taxon>
        <taxon>Actinomycetes</taxon>
        <taxon>Kitasatosporales</taxon>
        <taxon>Streptomycetaceae</taxon>
        <taxon>Streptomyces</taxon>
    </lineage>
</organism>
<dbReference type="EMBL" id="LFBV01000009">
    <property type="protein sequence ID" value="OKH91482.1"/>
    <property type="molecule type" value="Genomic_DNA"/>
</dbReference>
<comment type="caution">
    <text evidence="1">The sequence shown here is derived from an EMBL/GenBank/DDBJ whole genome shotgun (WGS) entry which is preliminary data.</text>
</comment>
<evidence type="ECO:0000313" key="1">
    <source>
        <dbReference type="EMBL" id="OKH91482.1"/>
    </source>
</evidence>
<name>A0A1Q4V0S0_9ACTN</name>
<dbReference type="AlphaFoldDB" id="A0A1Q4V0S0"/>
<sequence length="143" mass="15799">MHTRLVTACPSPAAFTTFRRRKGAPAWTIFICKRHRGLSSWSVPGNLTRLDAAGPEVRCGTVHDCRPHGEVIVSHLYGWMGAAPNGQDRDWRAHVCAARDWFAYLRQHDLLSLVDQVLASDGTVEILGLLAAAETAEARRRGL</sequence>
<dbReference type="Proteomes" id="UP000186455">
    <property type="component" value="Unassembled WGS sequence"/>
</dbReference>
<keyword evidence="2" id="KW-1185">Reference proteome</keyword>
<gene>
    <name evidence="1" type="ORF">AB852_28405</name>
</gene>
<accession>A0A1Q4V0S0</accession>
<reference evidence="1 2" key="1">
    <citation type="submission" date="2015-06" db="EMBL/GenBank/DDBJ databases">
        <title>Cloning and characterization of the uncialamcin biosynthetic gene cluster.</title>
        <authorList>
            <person name="Yan X."/>
            <person name="Huang T."/>
            <person name="Ge H."/>
            <person name="Shen B."/>
        </authorList>
    </citation>
    <scope>NUCLEOTIDE SEQUENCE [LARGE SCALE GENOMIC DNA]</scope>
    <source>
        <strain evidence="1 2">DCA2648</strain>
    </source>
</reference>
<proteinExistence type="predicted"/>
<evidence type="ECO:0000313" key="2">
    <source>
        <dbReference type="Proteomes" id="UP000186455"/>
    </source>
</evidence>